<reference evidence="3" key="1">
    <citation type="submission" date="2017-09" db="EMBL/GenBank/DDBJ databases">
        <title>Depth-based differentiation of microbial function through sediment-hosted aquifers and enrichment of novel symbionts in the deep terrestrial subsurface.</title>
        <authorList>
            <person name="Probst A.J."/>
            <person name="Ladd B."/>
            <person name="Jarett J.K."/>
            <person name="Geller-Mcgrath D.E."/>
            <person name="Sieber C.M.K."/>
            <person name="Emerson J.B."/>
            <person name="Anantharaman K."/>
            <person name="Thomas B.C."/>
            <person name="Malmstrom R."/>
            <person name="Stieglmeier M."/>
            <person name="Klingl A."/>
            <person name="Woyke T."/>
            <person name="Ryan C.M."/>
            <person name="Banfield J.F."/>
        </authorList>
    </citation>
    <scope>NUCLEOTIDE SEQUENCE [LARGE SCALE GENOMIC DNA]</scope>
</reference>
<accession>A0A2M7TA32</accession>
<name>A0A2M7TA32_9ACTN</name>
<keyword evidence="1" id="KW-0472">Membrane</keyword>
<evidence type="ECO:0008006" key="4">
    <source>
        <dbReference type="Google" id="ProtNLM"/>
    </source>
</evidence>
<evidence type="ECO:0000313" key="3">
    <source>
        <dbReference type="Proteomes" id="UP000230956"/>
    </source>
</evidence>
<keyword evidence="1" id="KW-1133">Transmembrane helix</keyword>
<sequence length="479" mass="51141">MIKRVIKDEQGIAMVVVVGLMLIITVLAFGLIAVSESDLKLSARDQDSMQALHIAEAGIQKALWQLEQYGNSIPTPTFSVPVGNGIAQVNAMQDSGSQWYWTIESSGTCGQSHRKIKVTVFNFSLWNLNMGLGEDNSLASGGNGLLGTTSIDGPFYVRGNVQLTGNSSIMGGPFFIKTGSLVFMDNGSNLGTESSPVAAYIEPADGNEDILDKHGDPLNPGDPQVKVSQLSNQCPDIKLPPLDTLNTYRTTATNESLADTSSATTYVEEGWGTTHSEGYKVLDDNTSNTNADVGARHIYKLNSSIDNFGSTTGFGWDAANHKLYVNGTVFVDGNLTIGDNENSEITYYGRGTIVANGNITINGKLRPPYDAIKDAYDINGTHVLGLVTDESIEINISGSGSCDRNSPDVSGAFFASKEVKITHNNTTFVGSMIAGVLNIADGTNNSHLFTDPSLPDFLPPSLPGSTKFLAMTSSWREVP</sequence>
<gene>
    <name evidence="2" type="ORF">COY37_01825</name>
</gene>
<dbReference type="AlphaFoldDB" id="A0A2M7TA32"/>
<dbReference type="RefSeq" id="WP_286678009.1">
    <property type="nucleotide sequence ID" value="NZ_MNXI01000052.1"/>
</dbReference>
<evidence type="ECO:0000256" key="1">
    <source>
        <dbReference type="SAM" id="Phobius"/>
    </source>
</evidence>
<proteinExistence type="predicted"/>
<feature type="transmembrane region" description="Helical" evidence="1">
    <location>
        <begin position="12"/>
        <end position="34"/>
    </location>
</feature>
<organism evidence="2 3">
    <name type="scientific">Candidatus Aquicultor secundus</name>
    <dbReference type="NCBI Taxonomy" id="1973895"/>
    <lineage>
        <taxon>Bacteria</taxon>
        <taxon>Bacillati</taxon>
        <taxon>Actinomycetota</taxon>
        <taxon>Candidatus Aquicultoria</taxon>
        <taxon>Candidatus Aquicultorales</taxon>
        <taxon>Candidatus Aquicultoraceae</taxon>
        <taxon>Candidatus Aquicultor</taxon>
    </lineage>
</organism>
<dbReference type="Proteomes" id="UP000230956">
    <property type="component" value="Unassembled WGS sequence"/>
</dbReference>
<comment type="caution">
    <text evidence="2">The sequence shown here is derived from an EMBL/GenBank/DDBJ whole genome shotgun (WGS) entry which is preliminary data.</text>
</comment>
<evidence type="ECO:0000313" key="2">
    <source>
        <dbReference type="EMBL" id="PIZ41778.1"/>
    </source>
</evidence>
<dbReference type="EMBL" id="PFNG01000043">
    <property type="protein sequence ID" value="PIZ41778.1"/>
    <property type="molecule type" value="Genomic_DNA"/>
</dbReference>
<keyword evidence="1" id="KW-0812">Transmembrane</keyword>
<protein>
    <recommendedName>
        <fullName evidence="4">Type 4 fimbrial biogenesis protein PilX N-terminal domain-containing protein</fullName>
    </recommendedName>
</protein>